<comment type="caution">
    <text evidence="1">The sequence shown here is derived from an EMBL/GenBank/DDBJ whole genome shotgun (WGS) entry which is preliminary data.</text>
</comment>
<keyword evidence="2" id="KW-1185">Reference proteome</keyword>
<name>A0ABQ3BYA5_9ACTN</name>
<evidence type="ECO:0000313" key="2">
    <source>
        <dbReference type="Proteomes" id="UP000624183"/>
    </source>
</evidence>
<dbReference type="Proteomes" id="UP000624183">
    <property type="component" value="Unassembled WGS sequence"/>
</dbReference>
<evidence type="ECO:0000313" key="1">
    <source>
        <dbReference type="EMBL" id="GGZ61394.1"/>
    </source>
</evidence>
<sequence>MDWGTLIATVSGGFIAISGTVLADRLRQRHERDREADERRRSVYIEFIAAVGKCHTRLRGIAQAQDPGVDPDLAARAALDEAGVHEVRERFFIDASAQVAGAGQAMFQQLRAVQRVVGSGATHTSSAFHDAYHPYLDLVWAYRVSVRGELKDRAFSPESFGWEAWDGRERCPVCRDRPARARPPARPGAPDT</sequence>
<accession>A0ABQ3BYA5</accession>
<protein>
    <recommendedName>
        <fullName evidence="3">CchlQ</fullName>
    </recommendedName>
</protein>
<dbReference type="EMBL" id="BMUW01000007">
    <property type="protein sequence ID" value="GGZ61394.1"/>
    <property type="molecule type" value="Genomic_DNA"/>
</dbReference>
<evidence type="ECO:0008006" key="3">
    <source>
        <dbReference type="Google" id="ProtNLM"/>
    </source>
</evidence>
<reference evidence="2" key="1">
    <citation type="journal article" date="2019" name="Int. J. Syst. Evol. Microbiol.">
        <title>The Global Catalogue of Microorganisms (GCM) 10K type strain sequencing project: providing services to taxonomists for standard genome sequencing and annotation.</title>
        <authorList>
            <consortium name="The Broad Institute Genomics Platform"/>
            <consortium name="The Broad Institute Genome Sequencing Center for Infectious Disease"/>
            <person name="Wu L."/>
            <person name="Ma J."/>
        </authorList>
    </citation>
    <scope>NUCLEOTIDE SEQUENCE [LARGE SCALE GENOMIC DNA]</scope>
    <source>
        <strain evidence="2">JCM 4602</strain>
    </source>
</reference>
<proteinExistence type="predicted"/>
<organism evidence="1 2">
    <name type="scientific">Streptomyces rubiginosohelvolus</name>
    <dbReference type="NCBI Taxonomy" id="67362"/>
    <lineage>
        <taxon>Bacteria</taxon>
        <taxon>Bacillati</taxon>
        <taxon>Actinomycetota</taxon>
        <taxon>Actinomycetes</taxon>
        <taxon>Kitasatosporales</taxon>
        <taxon>Streptomycetaceae</taxon>
        <taxon>Streptomyces</taxon>
    </lineage>
</organism>
<gene>
    <name evidence="1" type="ORF">GCM10010328_39940</name>
</gene>